<dbReference type="GO" id="GO:0055085">
    <property type="term" value="P:transmembrane transport"/>
    <property type="evidence" value="ECO:0007669"/>
    <property type="project" value="InterPro"/>
</dbReference>
<dbReference type="EMBL" id="PCGY01000002">
    <property type="protein sequence ID" value="PKU93271.1"/>
    <property type="molecule type" value="Genomic_DNA"/>
</dbReference>
<feature type="region of interest" description="Disordered" evidence="8">
    <location>
        <begin position="1"/>
        <end position="74"/>
    </location>
</feature>
<dbReference type="Proteomes" id="UP000233727">
    <property type="component" value="Unassembled WGS sequence"/>
</dbReference>
<gene>
    <name evidence="10" type="ORF">CQR47_0045</name>
</gene>
<feature type="transmembrane region" description="Helical" evidence="7">
    <location>
        <begin position="87"/>
        <end position="107"/>
    </location>
</feature>
<evidence type="ECO:0000256" key="1">
    <source>
        <dbReference type="ARBA" id="ARBA00004651"/>
    </source>
</evidence>
<protein>
    <submittedName>
        <fullName evidence="10">ABC transporter permease</fullName>
    </submittedName>
</protein>
<evidence type="ECO:0000256" key="8">
    <source>
        <dbReference type="SAM" id="MobiDB-lite"/>
    </source>
</evidence>
<comment type="similarity">
    <text evidence="7">Belongs to the binding-protein-dependent transport system permease family.</text>
</comment>
<evidence type="ECO:0000256" key="4">
    <source>
        <dbReference type="ARBA" id="ARBA00022692"/>
    </source>
</evidence>
<dbReference type="Pfam" id="PF00528">
    <property type="entry name" value="BPD_transp_1"/>
    <property type="match status" value="1"/>
</dbReference>
<evidence type="ECO:0000256" key="2">
    <source>
        <dbReference type="ARBA" id="ARBA00022448"/>
    </source>
</evidence>
<dbReference type="STRING" id="33905.BTHE_1543"/>
<feature type="transmembrane region" description="Helical" evidence="7">
    <location>
        <begin position="321"/>
        <end position="342"/>
    </location>
</feature>
<feature type="transmembrane region" description="Helical" evidence="7">
    <location>
        <begin position="282"/>
        <end position="301"/>
    </location>
</feature>
<dbReference type="InterPro" id="IPR035906">
    <property type="entry name" value="MetI-like_sf"/>
</dbReference>
<comment type="subcellular location">
    <subcellularLocation>
        <location evidence="1 7">Cell membrane</location>
        <topology evidence="1 7">Multi-pass membrane protein</topology>
    </subcellularLocation>
</comment>
<evidence type="ECO:0000256" key="7">
    <source>
        <dbReference type="RuleBase" id="RU363032"/>
    </source>
</evidence>
<comment type="caution">
    <text evidence="10">The sequence shown here is derived from an EMBL/GenBank/DDBJ whole genome shotgun (WGS) entry which is preliminary data.</text>
</comment>
<proteinExistence type="inferred from homology"/>
<dbReference type="CDD" id="cd06261">
    <property type="entry name" value="TM_PBP2"/>
    <property type="match status" value="1"/>
</dbReference>
<dbReference type="PANTHER" id="PTHR43386">
    <property type="entry name" value="OLIGOPEPTIDE TRANSPORT SYSTEM PERMEASE PROTEIN APPC"/>
    <property type="match status" value="1"/>
</dbReference>
<feature type="domain" description="ABC transmembrane type-1" evidence="9">
    <location>
        <begin position="154"/>
        <end position="339"/>
    </location>
</feature>
<name>A0A2N3QNL5_9BIFI</name>
<dbReference type="Gene3D" id="1.10.3720.10">
    <property type="entry name" value="MetI-like"/>
    <property type="match status" value="1"/>
</dbReference>
<keyword evidence="4 7" id="KW-0812">Transmembrane</keyword>
<accession>A0A2N3QNL5</accession>
<dbReference type="AlphaFoldDB" id="A0A2N3QNL5"/>
<evidence type="ECO:0000259" key="9">
    <source>
        <dbReference type="PROSITE" id="PS50928"/>
    </source>
</evidence>
<keyword evidence="5 7" id="KW-1133">Transmembrane helix</keyword>
<dbReference type="SUPFAM" id="SSF161098">
    <property type="entry name" value="MetI-like"/>
    <property type="match status" value="1"/>
</dbReference>
<feature type="transmembrane region" description="Helical" evidence="7">
    <location>
        <begin position="154"/>
        <end position="179"/>
    </location>
</feature>
<evidence type="ECO:0000256" key="5">
    <source>
        <dbReference type="ARBA" id="ARBA00022989"/>
    </source>
</evidence>
<dbReference type="PANTHER" id="PTHR43386:SF1">
    <property type="entry name" value="D,D-DIPEPTIDE TRANSPORT SYSTEM PERMEASE PROTEIN DDPC-RELATED"/>
    <property type="match status" value="1"/>
</dbReference>
<sequence length="351" mass="36893">MMSDTTQTSAPGQTPQDSQVSAPQPASLPAASQPATTQPSAQHHAASPQPNAPQPNTPQPATLQPATTPRHPRLLPLPARIRRAMSGSWAMLIATLILLATAVIGLIPSFNSQALKQDIVLGAVPAGTDGHIWGTDALGRDVFMLTIAGARTAIAGPVAIAVGAMAIGLVFGLLAAYTGGWVDWLISRVVELMLSLPTLLLAIVLAGLIGGGYWVNVLVFMLLYAPYEIRLVRSAALSHLHDPFLDAARLLELSPAHILARHVFPVIRPVVGAAMFLDMSNALVSLSSLSFLGLGISPQAADWGRQLSDARDQLFNNPMTAIAPGIAIIVVSVAMNIVGDWITARADRGER</sequence>
<feature type="compositionally biased region" description="Polar residues" evidence="8">
    <location>
        <begin position="1"/>
        <end position="17"/>
    </location>
</feature>
<reference evidence="10 11" key="1">
    <citation type="submission" date="2017-10" db="EMBL/GenBank/DDBJ databases">
        <title>Bifidobacterium genomics.</title>
        <authorList>
            <person name="Lugli G.A."/>
            <person name="Milani C."/>
            <person name="Mancabelli L."/>
        </authorList>
    </citation>
    <scope>NUCLEOTIDE SEQUENCE [LARGE SCALE GENOMIC DNA]</scope>
    <source>
        <strain evidence="10 11">1542B</strain>
    </source>
</reference>
<evidence type="ECO:0000313" key="10">
    <source>
        <dbReference type="EMBL" id="PKU93271.1"/>
    </source>
</evidence>
<dbReference type="GO" id="GO:0005886">
    <property type="term" value="C:plasma membrane"/>
    <property type="evidence" value="ECO:0007669"/>
    <property type="project" value="UniProtKB-SubCell"/>
</dbReference>
<dbReference type="InterPro" id="IPR000515">
    <property type="entry name" value="MetI-like"/>
</dbReference>
<keyword evidence="6 7" id="KW-0472">Membrane</keyword>
<dbReference type="InterPro" id="IPR050366">
    <property type="entry name" value="BP-dependent_transpt_permease"/>
</dbReference>
<feature type="compositionally biased region" description="Low complexity" evidence="8">
    <location>
        <begin position="18"/>
        <end position="49"/>
    </location>
</feature>
<feature type="compositionally biased region" description="Low complexity" evidence="8">
    <location>
        <begin position="59"/>
        <end position="74"/>
    </location>
</feature>
<evidence type="ECO:0000256" key="3">
    <source>
        <dbReference type="ARBA" id="ARBA00022475"/>
    </source>
</evidence>
<keyword evidence="2 7" id="KW-0813">Transport</keyword>
<organism evidence="10 11">
    <name type="scientific">Bifidobacterium thermophilum</name>
    <dbReference type="NCBI Taxonomy" id="33905"/>
    <lineage>
        <taxon>Bacteria</taxon>
        <taxon>Bacillati</taxon>
        <taxon>Actinomycetota</taxon>
        <taxon>Actinomycetes</taxon>
        <taxon>Bifidobacteriales</taxon>
        <taxon>Bifidobacteriaceae</taxon>
        <taxon>Bifidobacterium</taxon>
    </lineage>
</organism>
<dbReference type="PROSITE" id="PS50928">
    <property type="entry name" value="ABC_TM1"/>
    <property type="match status" value="1"/>
</dbReference>
<evidence type="ECO:0000313" key="11">
    <source>
        <dbReference type="Proteomes" id="UP000233727"/>
    </source>
</evidence>
<feature type="transmembrane region" description="Helical" evidence="7">
    <location>
        <begin position="199"/>
        <end position="224"/>
    </location>
</feature>
<evidence type="ECO:0000256" key="6">
    <source>
        <dbReference type="ARBA" id="ARBA00023136"/>
    </source>
</evidence>
<keyword evidence="3" id="KW-1003">Cell membrane</keyword>